<reference evidence="2 3" key="1">
    <citation type="submission" date="2020-07" db="EMBL/GenBank/DDBJ databases">
        <title>Sequencing the genomes of 1000 actinobacteria strains.</title>
        <authorList>
            <person name="Klenk H.-P."/>
        </authorList>
    </citation>
    <scope>NUCLEOTIDE SEQUENCE [LARGE SCALE GENOMIC DNA]</scope>
    <source>
        <strain evidence="2 3">DSM 19970</strain>
    </source>
</reference>
<feature type="domain" description="DUF3631" evidence="1">
    <location>
        <begin position="162"/>
        <end position="344"/>
    </location>
</feature>
<dbReference type="Pfam" id="PF12307">
    <property type="entry name" value="DUF3631"/>
    <property type="match status" value="1"/>
</dbReference>
<keyword evidence="3" id="KW-1185">Reference proteome</keyword>
<name>A0A7Y9ZB05_9MICO</name>
<proteinExistence type="predicted"/>
<sequence>MRTHLERFVAYPNTWAADAHALWIAHTHLMNAWESTPRIAFLSPEPGSGKSRALEVTEPLVPRPVYAVNTSPAYLFRKVSDEAGPPTILYDEIDTVFGPKAKDNEDIRGMLNAGHRRGATAGRCVVRGKEIFTEELPAYCAVALAGLNDLPDTIMTRSVVIRMRRRAKHERVEPWRLRINGPESQVIFDHLAQWAASVESKASAQWPDMPEGVEDRNADVWEALISVADLAGGDWPQRARVAAVTAVTDLSRQKGESLGIRLLSDLRSVFAGRARMSTTEVLDALNGMTESPWGNLRGKELDARALSRFLSKYEVRPRLLRIEGQSGPLHGYDAADLADPWGRYVAPVPRQETVTSVTGATAPPSAACTVCRPPLAFDDGTGCHATCEAVA</sequence>
<dbReference type="Proteomes" id="UP000547973">
    <property type="component" value="Unassembled WGS sequence"/>
</dbReference>
<organism evidence="2 3">
    <name type="scientific">Demequina lutea</name>
    <dbReference type="NCBI Taxonomy" id="431489"/>
    <lineage>
        <taxon>Bacteria</taxon>
        <taxon>Bacillati</taxon>
        <taxon>Actinomycetota</taxon>
        <taxon>Actinomycetes</taxon>
        <taxon>Micrococcales</taxon>
        <taxon>Demequinaceae</taxon>
        <taxon>Demequina</taxon>
    </lineage>
</organism>
<accession>A0A7Y9ZB05</accession>
<dbReference type="AlphaFoldDB" id="A0A7Y9ZB05"/>
<evidence type="ECO:0000313" key="3">
    <source>
        <dbReference type="Proteomes" id="UP000547973"/>
    </source>
</evidence>
<dbReference type="RefSeq" id="WP_202965771.1">
    <property type="nucleotide sequence ID" value="NZ_BBRC01000019.1"/>
</dbReference>
<dbReference type="EMBL" id="JACBZO010000001">
    <property type="protein sequence ID" value="NYI42049.1"/>
    <property type="molecule type" value="Genomic_DNA"/>
</dbReference>
<dbReference type="InterPro" id="IPR022081">
    <property type="entry name" value="DUF3631"/>
</dbReference>
<comment type="caution">
    <text evidence="2">The sequence shown here is derived from an EMBL/GenBank/DDBJ whole genome shotgun (WGS) entry which is preliminary data.</text>
</comment>
<protein>
    <recommendedName>
        <fullName evidence="1">DUF3631 domain-containing protein</fullName>
    </recommendedName>
</protein>
<evidence type="ECO:0000259" key="1">
    <source>
        <dbReference type="Pfam" id="PF12307"/>
    </source>
</evidence>
<evidence type="ECO:0000313" key="2">
    <source>
        <dbReference type="EMBL" id="NYI42049.1"/>
    </source>
</evidence>
<gene>
    <name evidence="2" type="ORF">BKA03_002168</name>
</gene>